<evidence type="ECO:0000256" key="1">
    <source>
        <dbReference type="SAM" id="SignalP"/>
    </source>
</evidence>
<gene>
    <name evidence="2" type="ORF">IB285_04530</name>
</gene>
<dbReference type="RefSeq" id="WP_190787061.1">
    <property type="nucleotide sequence ID" value="NZ_JACXLC010000001.1"/>
</dbReference>
<organism evidence="2 3">
    <name type="scientific">Erythrobacter rubeus</name>
    <dbReference type="NCBI Taxonomy" id="2760803"/>
    <lineage>
        <taxon>Bacteria</taxon>
        <taxon>Pseudomonadati</taxon>
        <taxon>Pseudomonadota</taxon>
        <taxon>Alphaproteobacteria</taxon>
        <taxon>Sphingomonadales</taxon>
        <taxon>Erythrobacteraceae</taxon>
        <taxon>Erythrobacter/Porphyrobacter group</taxon>
        <taxon>Erythrobacter</taxon>
    </lineage>
</organism>
<sequence length="107" mass="11596">MFTTLKLCFAACTFAVVTAPAAAEDVSIAVYFGDLNLSDERGLAMLENRLEKAIKGVCGRNASRSIANQVHASRCERNLRRQAKKTVAAITNGRTKFAGDIEIAYRG</sequence>
<feature type="signal peptide" evidence="1">
    <location>
        <begin position="1"/>
        <end position="23"/>
    </location>
</feature>
<dbReference type="EMBL" id="JACXLC010000001">
    <property type="protein sequence ID" value="MBD2841523.1"/>
    <property type="molecule type" value="Genomic_DNA"/>
</dbReference>
<dbReference type="InterPro" id="IPR030972">
    <property type="entry name" value="UrcA_uranyl"/>
</dbReference>
<keyword evidence="1" id="KW-0732">Signal</keyword>
<feature type="chain" id="PRO_5046583575" evidence="1">
    <location>
        <begin position="24"/>
        <end position="107"/>
    </location>
</feature>
<comment type="caution">
    <text evidence="2">The sequence shown here is derived from an EMBL/GenBank/DDBJ whole genome shotgun (WGS) entry which is preliminary data.</text>
</comment>
<evidence type="ECO:0000313" key="3">
    <source>
        <dbReference type="Proteomes" id="UP000635384"/>
    </source>
</evidence>
<keyword evidence="3" id="KW-1185">Reference proteome</keyword>
<accession>A0ABR8KM04</accession>
<reference evidence="2 3" key="1">
    <citation type="submission" date="2020-09" db="EMBL/GenBank/DDBJ databases">
        <authorList>
            <person name="Yoon J.-W."/>
        </authorList>
    </citation>
    <scope>NUCLEOTIDE SEQUENCE [LARGE SCALE GENOMIC DNA]</scope>
    <source>
        <strain evidence="2 3">KMU-140</strain>
    </source>
</reference>
<proteinExistence type="predicted"/>
<dbReference type="NCBIfam" id="TIGR04433">
    <property type="entry name" value="UrcA_uranyl"/>
    <property type="match status" value="1"/>
</dbReference>
<protein>
    <submittedName>
        <fullName evidence="2">UrcA family protein</fullName>
    </submittedName>
</protein>
<dbReference type="Proteomes" id="UP000635384">
    <property type="component" value="Unassembled WGS sequence"/>
</dbReference>
<name>A0ABR8KM04_9SPHN</name>
<evidence type="ECO:0000313" key="2">
    <source>
        <dbReference type="EMBL" id="MBD2841523.1"/>
    </source>
</evidence>